<protein>
    <submittedName>
        <fullName evidence="2">Uncharacterized protein</fullName>
    </submittedName>
</protein>
<reference evidence="2 3" key="1">
    <citation type="submission" date="2019-02" db="EMBL/GenBank/DDBJ databases">
        <title>Genome sequencing of the rare red list fungi Hericium alpestre (H. flagellum).</title>
        <authorList>
            <person name="Buettner E."/>
            <person name="Kellner H."/>
        </authorList>
    </citation>
    <scope>NUCLEOTIDE SEQUENCE [LARGE SCALE GENOMIC DNA]</scope>
    <source>
        <strain evidence="2 3">DSM 108284</strain>
    </source>
</reference>
<sequence>MQLLDSSARLKNLGDDILDAGSAEMEEFLRVQETIYKLIKCVPGSQVIENIRGWLSHVRRHLRTKAKVFLTSGVLRELIDAHILITECFQGRDPEILQIALSRVKPKSRLKRAFACPKFADLYLKIFEEFCIEESIGGGGGSEDSDSGELQCYSIQETTPAPSPFGDSCYSDEDAQGHTAETASVDSGYASSGSLFGDSYHSDEEASGFESCVQELHVVDSRYVSPAMRDQAIQPPDGYSLMPSTEYADKGSAAGGMPGHQFTLPQATTHTSLLEPDDSTSLAGEFPELFGPPWFPSMNDDGVAPCDTYLT</sequence>
<evidence type="ECO:0000256" key="1">
    <source>
        <dbReference type="SAM" id="MobiDB-lite"/>
    </source>
</evidence>
<accession>A0A4Y9ZN37</accession>
<evidence type="ECO:0000313" key="3">
    <source>
        <dbReference type="Proteomes" id="UP000298061"/>
    </source>
</evidence>
<gene>
    <name evidence="2" type="ORF">EWM64_g7986</name>
</gene>
<evidence type="ECO:0000313" key="2">
    <source>
        <dbReference type="EMBL" id="TFY76025.1"/>
    </source>
</evidence>
<comment type="caution">
    <text evidence="2">The sequence shown here is derived from an EMBL/GenBank/DDBJ whole genome shotgun (WGS) entry which is preliminary data.</text>
</comment>
<name>A0A4Y9ZN37_9AGAM</name>
<proteinExistence type="predicted"/>
<dbReference type="Proteomes" id="UP000298061">
    <property type="component" value="Unassembled WGS sequence"/>
</dbReference>
<feature type="region of interest" description="Disordered" evidence="1">
    <location>
        <begin position="163"/>
        <end position="186"/>
    </location>
</feature>
<organism evidence="2 3">
    <name type="scientific">Hericium alpestre</name>
    <dbReference type="NCBI Taxonomy" id="135208"/>
    <lineage>
        <taxon>Eukaryota</taxon>
        <taxon>Fungi</taxon>
        <taxon>Dikarya</taxon>
        <taxon>Basidiomycota</taxon>
        <taxon>Agaricomycotina</taxon>
        <taxon>Agaricomycetes</taxon>
        <taxon>Russulales</taxon>
        <taxon>Hericiaceae</taxon>
        <taxon>Hericium</taxon>
    </lineage>
</organism>
<dbReference type="EMBL" id="SFCI01001346">
    <property type="protein sequence ID" value="TFY76025.1"/>
    <property type="molecule type" value="Genomic_DNA"/>
</dbReference>
<keyword evidence="3" id="KW-1185">Reference proteome</keyword>
<dbReference type="AlphaFoldDB" id="A0A4Y9ZN37"/>